<feature type="binding site" evidence="2">
    <location>
        <position position="59"/>
    </location>
    <ligand>
        <name>substrate</name>
    </ligand>
</feature>
<accession>A0A4S2DF61</accession>
<dbReference type="AlphaFoldDB" id="A0A4S2DF61"/>
<dbReference type="GO" id="GO:0016791">
    <property type="term" value="F:phosphatase activity"/>
    <property type="evidence" value="ECO:0007669"/>
    <property type="project" value="TreeGrafter"/>
</dbReference>
<comment type="caution">
    <text evidence="3">The sequence shown here is derived from an EMBL/GenBank/DDBJ whole genome shotgun (WGS) entry which is preliminary data.</text>
</comment>
<dbReference type="InterPro" id="IPR013078">
    <property type="entry name" value="His_Pase_superF_clade-1"/>
</dbReference>
<evidence type="ECO:0000313" key="3">
    <source>
        <dbReference type="EMBL" id="TGY40345.1"/>
    </source>
</evidence>
<dbReference type="Proteomes" id="UP000306888">
    <property type="component" value="Unassembled WGS sequence"/>
</dbReference>
<dbReference type="SMART" id="SM00855">
    <property type="entry name" value="PGAM"/>
    <property type="match status" value="1"/>
</dbReference>
<name>A0A4S2DF61_9CLOT</name>
<evidence type="ECO:0000256" key="2">
    <source>
        <dbReference type="PIRSR" id="PIRSR613078-2"/>
    </source>
</evidence>
<organism evidence="3 4">
    <name type="scientific">Clostridium sartagoforme</name>
    <dbReference type="NCBI Taxonomy" id="84031"/>
    <lineage>
        <taxon>Bacteria</taxon>
        <taxon>Bacillati</taxon>
        <taxon>Bacillota</taxon>
        <taxon>Clostridia</taxon>
        <taxon>Eubacteriales</taxon>
        <taxon>Clostridiaceae</taxon>
        <taxon>Clostridium</taxon>
    </lineage>
</organism>
<keyword evidence="4" id="KW-1185">Reference proteome</keyword>
<gene>
    <name evidence="3" type="ORF">E5347_15370</name>
</gene>
<feature type="active site" description="Tele-phosphohistidine intermediate" evidence="1">
    <location>
        <position position="10"/>
    </location>
</feature>
<dbReference type="PANTHER" id="PTHR48100:SF5">
    <property type="entry name" value="HISTIDINE PHOSPHATASE FAMILY PROTEIN"/>
    <property type="match status" value="1"/>
</dbReference>
<protein>
    <submittedName>
        <fullName evidence="3">Histidine phosphatase family protein</fullName>
    </submittedName>
</protein>
<dbReference type="InterPro" id="IPR001345">
    <property type="entry name" value="PG/BPGM_mutase_AS"/>
</dbReference>
<feature type="binding site" evidence="2">
    <location>
        <begin position="9"/>
        <end position="16"/>
    </location>
    <ligand>
        <name>substrate</name>
    </ligand>
</feature>
<feature type="active site" description="Proton donor/acceptor" evidence="1">
    <location>
        <position position="82"/>
    </location>
</feature>
<dbReference type="PROSITE" id="PS00175">
    <property type="entry name" value="PG_MUTASE"/>
    <property type="match status" value="1"/>
</dbReference>
<dbReference type="InterPro" id="IPR029033">
    <property type="entry name" value="His_PPase_superfam"/>
</dbReference>
<dbReference type="GO" id="GO:0005737">
    <property type="term" value="C:cytoplasm"/>
    <property type="evidence" value="ECO:0007669"/>
    <property type="project" value="TreeGrafter"/>
</dbReference>
<proteinExistence type="predicted"/>
<dbReference type="Pfam" id="PF00300">
    <property type="entry name" value="His_Phos_1"/>
    <property type="match status" value="1"/>
</dbReference>
<dbReference type="PANTHER" id="PTHR48100">
    <property type="entry name" value="BROAD-SPECIFICITY PHOSPHATASE YOR283W-RELATED"/>
    <property type="match status" value="1"/>
</dbReference>
<reference evidence="3 4" key="1">
    <citation type="submission" date="2019-04" db="EMBL/GenBank/DDBJ databases">
        <title>Microbes associate with the intestines of laboratory mice.</title>
        <authorList>
            <person name="Navarre W."/>
            <person name="Wong E."/>
            <person name="Huang K."/>
            <person name="Tropini C."/>
            <person name="Ng K."/>
            <person name="Yu B."/>
        </authorList>
    </citation>
    <scope>NUCLEOTIDE SEQUENCE [LARGE SCALE GENOMIC DNA]</scope>
    <source>
        <strain evidence="3 4">NM50_B9-20</strain>
    </source>
</reference>
<dbReference type="InterPro" id="IPR050275">
    <property type="entry name" value="PGM_Phosphatase"/>
</dbReference>
<dbReference type="Gene3D" id="3.40.50.1240">
    <property type="entry name" value="Phosphoglycerate mutase-like"/>
    <property type="match status" value="1"/>
</dbReference>
<dbReference type="EMBL" id="SRYR01000014">
    <property type="protein sequence ID" value="TGY40345.1"/>
    <property type="molecule type" value="Genomic_DNA"/>
</dbReference>
<dbReference type="OrthoDB" id="9781415at2"/>
<dbReference type="SUPFAM" id="SSF53254">
    <property type="entry name" value="Phosphoglycerate mutase-like"/>
    <property type="match status" value="1"/>
</dbReference>
<evidence type="ECO:0000313" key="4">
    <source>
        <dbReference type="Proteomes" id="UP000306888"/>
    </source>
</evidence>
<sequence length="190" mass="22090">MRKILYLMRHGQTLFNARRKVQGFCDSPLTEEGIRQAKVAGEYFKDIEIDHFYSSTQERACDTLEIITDNKVPYVRLKGLKEMNFGMFEGESEDLNPKGPKEYETFFVSYGGESSNAVRDRMVKTCREIMEKEDHKVVLAVSHGGACFNFLKAWQDPAEELEKGFPNCSIFKYEYQDKKFKLLEVIRPEV</sequence>
<dbReference type="RefSeq" id="WP_136008107.1">
    <property type="nucleotide sequence ID" value="NZ_SRYR01000014.1"/>
</dbReference>
<dbReference type="CDD" id="cd07067">
    <property type="entry name" value="HP_PGM_like"/>
    <property type="match status" value="1"/>
</dbReference>
<evidence type="ECO:0000256" key="1">
    <source>
        <dbReference type="PIRSR" id="PIRSR613078-1"/>
    </source>
</evidence>